<gene>
    <name evidence="1" type="ORF">EMH_0078590</name>
</gene>
<name>U6K592_9EIME</name>
<reference evidence="1" key="2">
    <citation type="submission" date="2013-10" db="EMBL/GenBank/DDBJ databases">
        <authorList>
            <person name="Aslett M."/>
        </authorList>
    </citation>
    <scope>NUCLEOTIDE SEQUENCE [LARGE SCALE GENOMIC DNA]</scope>
    <source>
        <strain evidence="1">Houghton</strain>
    </source>
</reference>
<dbReference type="GeneID" id="25382301"/>
<dbReference type="EMBL" id="HG684654">
    <property type="protein sequence ID" value="CDJ32910.1"/>
    <property type="molecule type" value="Genomic_DNA"/>
</dbReference>
<dbReference type="RefSeq" id="XP_013355474.1">
    <property type="nucleotide sequence ID" value="XM_013500020.1"/>
</dbReference>
<accession>U6K592</accession>
<dbReference type="VEuPathDB" id="ToxoDB:EMH_0078590"/>
<keyword evidence="2" id="KW-1185">Reference proteome</keyword>
<dbReference type="Proteomes" id="UP000030744">
    <property type="component" value="Unassembled WGS sequence"/>
</dbReference>
<protein>
    <submittedName>
        <fullName evidence="1">Uncharacterized protein</fullName>
    </submittedName>
</protein>
<evidence type="ECO:0000313" key="1">
    <source>
        <dbReference type="EMBL" id="CDJ32910.1"/>
    </source>
</evidence>
<sequence>MHSYRKAATSAVPGLQTGHGLRGRSPCPDAGHAVVVVLIFCMLSQKLHFRANLWTERCLEICEVAYSLVSWGSAAATNNHKDEPEYHHLHSRHRLAINVDGKGRSEYDGMCADRERRSCGLKRESGRKAVYGCVGIRVTRRAWGKDVDACL</sequence>
<organism evidence="1 2">
    <name type="scientific">Eimeria mitis</name>
    <dbReference type="NCBI Taxonomy" id="44415"/>
    <lineage>
        <taxon>Eukaryota</taxon>
        <taxon>Sar</taxon>
        <taxon>Alveolata</taxon>
        <taxon>Apicomplexa</taxon>
        <taxon>Conoidasida</taxon>
        <taxon>Coccidia</taxon>
        <taxon>Eucoccidiorida</taxon>
        <taxon>Eimeriorina</taxon>
        <taxon>Eimeriidae</taxon>
        <taxon>Eimeria</taxon>
    </lineage>
</organism>
<dbReference type="AlphaFoldDB" id="U6K592"/>
<evidence type="ECO:0000313" key="2">
    <source>
        <dbReference type="Proteomes" id="UP000030744"/>
    </source>
</evidence>
<proteinExistence type="predicted"/>
<reference evidence="1" key="1">
    <citation type="submission" date="2013-10" db="EMBL/GenBank/DDBJ databases">
        <title>Genomic analysis of the causative agents of coccidiosis in chickens.</title>
        <authorList>
            <person name="Reid A.J."/>
            <person name="Blake D."/>
            <person name="Billington K."/>
            <person name="Browne H."/>
            <person name="Dunn M."/>
            <person name="Hung S."/>
            <person name="Kawahara F."/>
            <person name="Miranda-Saavedra D."/>
            <person name="Mourier T."/>
            <person name="Nagra H."/>
            <person name="Otto T.D."/>
            <person name="Rawlings N."/>
            <person name="Sanchez A."/>
            <person name="Sanders M."/>
            <person name="Subramaniam C."/>
            <person name="Tay Y."/>
            <person name="Dear P."/>
            <person name="Doerig C."/>
            <person name="Gruber A."/>
            <person name="Parkinson J."/>
            <person name="Shirley M."/>
            <person name="Wan K.L."/>
            <person name="Berriman M."/>
            <person name="Tomley F."/>
            <person name="Pain A."/>
        </authorList>
    </citation>
    <scope>NUCLEOTIDE SEQUENCE [LARGE SCALE GENOMIC DNA]</scope>
    <source>
        <strain evidence="1">Houghton</strain>
    </source>
</reference>